<dbReference type="Proteomes" id="UP000316096">
    <property type="component" value="Unassembled WGS sequence"/>
</dbReference>
<protein>
    <submittedName>
        <fullName evidence="2">RimJ/RimL family protein N-acetyltransferase</fullName>
    </submittedName>
</protein>
<reference evidence="2 3" key="1">
    <citation type="submission" date="2019-06" db="EMBL/GenBank/DDBJ databases">
        <title>Sequencing the genomes of 1000 actinobacteria strains.</title>
        <authorList>
            <person name="Klenk H.-P."/>
        </authorList>
    </citation>
    <scope>NUCLEOTIDE SEQUENCE [LARGE SCALE GENOMIC DNA]</scope>
    <source>
        <strain evidence="2 3">DSM 102200</strain>
    </source>
</reference>
<dbReference type="EMBL" id="VFOZ01000001">
    <property type="protein sequence ID" value="TQL99469.1"/>
    <property type="molecule type" value="Genomic_DNA"/>
</dbReference>
<dbReference type="PROSITE" id="PS51186">
    <property type="entry name" value="GNAT"/>
    <property type="match status" value="1"/>
</dbReference>
<comment type="caution">
    <text evidence="2">The sequence shown here is derived from an EMBL/GenBank/DDBJ whole genome shotgun (WGS) entry which is preliminary data.</text>
</comment>
<dbReference type="Pfam" id="PF13302">
    <property type="entry name" value="Acetyltransf_3"/>
    <property type="match status" value="1"/>
</dbReference>
<dbReference type="AlphaFoldDB" id="A0A543CQU6"/>
<dbReference type="InterPro" id="IPR016181">
    <property type="entry name" value="Acyl_CoA_acyltransferase"/>
</dbReference>
<name>A0A543CQU6_9ACTN</name>
<keyword evidence="2" id="KW-0808">Transferase</keyword>
<gene>
    <name evidence="2" type="ORF">FB559_5155</name>
</gene>
<proteinExistence type="predicted"/>
<evidence type="ECO:0000313" key="2">
    <source>
        <dbReference type="EMBL" id="TQL99469.1"/>
    </source>
</evidence>
<sequence length="178" mass="19520">MARFEPTTLSTDRLTLRPPAAGDAGDALAAVDDEVRKWMPWAPGYTHDKALTWCVEEAYRDPARETHFVIVPRANGRFAGVIGIGRADWESRVAETGYWLGPDGRGNGYVTEAVREVARHVFGLGFHRLELLAATGNVASQQVAERAGFTREGVLREARLVPGGRSDMVLFSLLKGEL</sequence>
<dbReference type="RefSeq" id="WP_141958285.1">
    <property type="nucleotide sequence ID" value="NZ_VFOZ01000001.1"/>
</dbReference>
<dbReference type="PANTHER" id="PTHR43441:SF10">
    <property type="entry name" value="ACETYLTRANSFERASE"/>
    <property type="match status" value="1"/>
</dbReference>
<dbReference type="SUPFAM" id="SSF55729">
    <property type="entry name" value="Acyl-CoA N-acyltransferases (Nat)"/>
    <property type="match status" value="1"/>
</dbReference>
<dbReference type="InterPro" id="IPR000182">
    <property type="entry name" value="GNAT_dom"/>
</dbReference>
<dbReference type="GO" id="GO:0008999">
    <property type="term" value="F:protein-N-terminal-alanine acetyltransferase activity"/>
    <property type="evidence" value="ECO:0007669"/>
    <property type="project" value="TreeGrafter"/>
</dbReference>
<dbReference type="GO" id="GO:1990189">
    <property type="term" value="F:protein N-terminal-serine acetyltransferase activity"/>
    <property type="evidence" value="ECO:0007669"/>
    <property type="project" value="TreeGrafter"/>
</dbReference>
<dbReference type="Gene3D" id="3.40.630.30">
    <property type="match status" value="1"/>
</dbReference>
<keyword evidence="3" id="KW-1185">Reference proteome</keyword>
<feature type="domain" description="N-acetyltransferase" evidence="1">
    <location>
        <begin position="14"/>
        <end position="176"/>
    </location>
</feature>
<dbReference type="OrthoDB" id="5293267at2"/>
<evidence type="ECO:0000313" key="3">
    <source>
        <dbReference type="Proteomes" id="UP000316096"/>
    </source>
</evidence>
<dbReference type="GO" id="GO:0005737">
    <property type="term" value="C:cytoplasm"/>
    <property type="evidence" value="ECO:0007669"/>
    <property type="project" value="TreeGrafter"/>
</dbReference>
<evidence type="ECO:0000259" key="1">
    <source>
        <dbReference type="PROSITE" id="PS51186"/>
    </source>
</evidence>
<accession>A0A543CQU6</accession>
<dbReference type="InterPro" id="IPR051908">
    <property type="entry name" value="Ribosomal_N-acetyltransferase"/>
</dbReference>
<dbReference type="PANTHER" id="PTHR43441">
    <property type="entry name" value="RIBOSOMAL-PROTEIN-SERINE ACETYLTRANSFERASE"/>
    <property type="match status" value="1"/>
</dbReference>
<organism evidence="2 3">
    <name type="scientific">Actinoallomurus bryophytorum</name>
    <dbReference type="NCBI Taxonomy" id="1490222"/>
    <lineage>
        <taxon>Bacteria</taxon>
        <taxon>Bacillati</taxon>
        <taxon>Actinomycetota</taxon>
        <taxon>Actinomycetes</taxon>
        <taxon>Streptosporangiales</taxon>
        <taxon>Thermomonosporaceae</taxon>
        <taxon>Actinoallomurus</taxon>
    </lineage>
</organism>